<protein>
    <recommendedName>
        <fullName evidence="5">Phosphoserine phosphatase</fullName>
        <ecNumber evidence="4">3.1.3.3</ecNumber>
    </recommendedName>
    <alternativeName>
        <fullName evidence="11">O-phosphoserine phosphohydrolase</fullName>
    </alternativeName>
</protein>
<name>A0A3M8R2D8_9PROT</name>
<sequence length="371" mass="39953">MTTTRIAILSPTEQGPMPLPASAGQLVTQLETHQEIWGWWLQSWALPLGEGEIMPFLQELSRQAATQNRQVTWASAAQPVARRLVLQGQNAAEALRRALAALHLQGLMPGRVEAAQGALLILTLHGPENRLSLHNHQLQEALEGLAVDAALTPIWPAGHFRLLLADMDSTLIAIECIDEVADHLGLKRQVAAITERSMEGELDFRTSLQERVRLLAGTPVSVLDDVIAHRLQLNPGARELVHGLHQHGIEVGVVSGGFTHFTRHLQDLLGLDYAFGNTLEISDGQLTGNVLGEIIDAPAKAQILQVLARGLDTDPSHCIAMGDGANDLAMIHLAGAGIAYHAKPVVRSQADFQIRHGGLDAVLAILSLTPA</sequence>
<dbReference type="SFLD" id="SFLDF00029">
    <property type="entry name" value="phosphoserine_phosphatase"/>
    <property type="match status" value="1"/>
</dbReference>
<dbReference type="InterPro" id="IPR004469">
    <property type="entry name" value="PSP"/>
</dbReference>
<dbReference type="UniPathway" id="UPA00135">
    <property type="reaction ID" value="UER00198"/>
</dbReference>
<feature type="active site" description="Proton donor" evidence="14">
    <location>
        <position position="168"/>
    </location>
</feature>
<evidence type="ECO:0000256" key="6">
    <source>
        <dbReference type="ARBA" id="ARBA00022605"/>
    </source>
</evidence>
<dbReference type="Gene3D" id="3.40.50.1000">
    <property type="entry name" value="HAD superfamily/HAD-like"/>
    <property type="match status" value="1"/>
</dbReference>
<dbReference type="PANTHER" id="PTHR43344:SF2">
    <property type="entry name" value="PHOSPHOSERINE PHOSPHATASE"/>
    <property type="match status" value="1"/>
</dbReference>
<comment type="similarity">
    <text evidence="3">Belongs to the HAD-like hydrolase superfamily. SerB family.</text>
</comment>
<dbReference type="InterPro" id="IPR050582">
    <property type="entry name" value="HAD-like_SerB"/>
</dbReference>
<dbReference type="EMBL" id="RIZI01000173">
    <property type="protein sequence ID" value="RNF60740.1"/>
    <property type="molecule type" value="Genomic_DNA"/>
</dbReference>
<dbReference type="GO" id="GO:0005737">
    <property type="term" value="C:cytoplasm"/>
    <property type="evidence" value="ECO:0007669"/>
    <property type="project" value="TreeGrafter"/>
</dbReference>
<evidence type="ECO:0000256" key="14">
    <source>
        <dbReference type="PIRSR" id="PIRSR604469-1"/>
    </source>
</evidence>
<evidence type="ECO:0000313" key="15">
    <source>
        <dbReference type="EMBL" id="RNF60740.1"/>
    </source>
</evidence>
<evidence type="ECO:0000256" key="4">
    <source>
        <dbReference type="ARBA" id="ARBA00012640"/>
    </source>
</evidence>
<dbReference type="SFLD" id="SFLDG01137">
    <property type="entry name" value="C1.6.1:_Phosphoserine_Phosphat"/>
    <property type="match status" value="1"/>
</dbReference>
<dbReference type="SUPFAM" id="SSF56784">
    <property type="entry name" value="HAD-like"/>
    <property type="match status" value="1"/>
</dbReference>
<keyword evidence="8 15" id="KW-0378">Hydrolase</keyword>
<evidence type="ECO:0000256" key="1">
    <source>
        <dbReference type="ARBA" id="ARBA00001946"/>
    </source>
</evidence>
<dbReference type="NCBIfam" id="TIGR00338">
    <property type="entry name" value="serB"/>
    <property type="match status" value="1"/>
</dbReference>
<evidence type="ECO:0000256" key="2">
    <source>
        <dbReference type="ARBA" id="ARBA00005135"/>
    </source>
</evidence>
<evidence type="ECO:0000256" key="11">
    <source>
        <dbReference type="ARBA" id="ARBA00031693"/>
    </source>
</evidence>
<evidence type="ECO:0000256" key="3">
    <source>
        <dbReference type="ARBA" id="ARBA00009184"/>
    </source>
</evidence>
<accession>A0A3M8R2D8</accession>
<dbReference type="AlphaFoldDB" id="A0A3M8R2D8"/>
<dbReference type="GO" id="GO:0006564">
    <property type="term" value="P:L-serine biosynthetic process"/>
    <property type="evidence" value="ECO:0007669"/>
    <property type="project" value="UniProtKB-KW"/>
</dbReference>
<dbReference type="SFLD" id="SFLDG01136">
    <property type="entry name" value="C1.6:_Phosphoserine_Phosphatas"/>
    <property type="match status" value="1"/>
</dbReference>
<organism evidence="15">
    <name type="scientific">Acidithiobacillus sulfuriphilus</name>
    <dbReference type="NCBI Taxonomy" id="1867749"/>
    <lineage>
        <taxon>Bacteria</taxon>
        <taxon>Pseudomonadati</taxon>
        <taxon>Pseudomonadota</taxon>
        <taxon>Acidithiobacillia</taxon>
        <taxon>Acidithiobacillales</taxon>
        <taxon>Acidithiobacillaceae</taxon>
        <taxon>Acidithiobacillus</taxon>
    </lineage>
</organism>
<dbReference type="RefSeq" id="WP_123104267.1">
    <property type="nucleotide sequence ID" value="NZ_CP127527.1"/>
</dbReference>
<gene>
    <name evidence="15" type="primary">serB</name>
    <name evidence="15" type="ORF">EC580_08980</name>
</gene>
<evidence type="ECO:0000256" key="9">
    <source>
        <dbReference type="ARBA" id="ARBA00022842"/>
    </source>
</evidence>
<dbReference type="GO" id="GO:0000287">
    <property type="term" value="F:magnesium ion binding"/>
    <property type="evidence" value="ECO:0007669"/>
    <property type="project" value="TreeGrafter"/>
</dbReference>
<comment type="catalytic activity">
    <reaction evidence="13">
        <text>O-phospho-D-serine + H2O = D-serine + phosphate</text>
        <dbReference type="Rhea" id="RHEA:24873"/>
        <dbReference type="ChEBI" id="CHEBI:15377"/>
        <dbReference type="ChEBI" id="CHEBI:35247"/>
        <dbReference type="ChEBI" id="CHEBI:43474"/>
        <dbReference type="ChEBI" id="CHEBI:58680"/>
        <dbReference type="EC" id="3.1.3.3"/>
    </reaction>
</comment>
<dbReference type="CDD" id="cd07500">
    <property type="entry name" value="HAD_PSP"/>
    <property type="match status" value="1"/>
</dbReference>
<evidence type="ECO:0000256" key="13">
    <source>
        <dbReference type="ARBA" id="ARBA00048523"/>
    </source>
</evidence>
<keyword evidence="10" id="KW-0718">Serine biosynthesis</keyword>
<evidence type="ECO:0000256" key="7">
    <source>
        <dbReference type="ARBA" id="ARBA00022723"/>
    </source>
</evidence>
<evidence type="ECO:0000256" key="12">
    <source>
        <dbReference type="ARBA" id="ARBA00048138"/>
    </source>
</evidence>
<dbReference type="InterPro" id="IPR023214">
    <property type="entry name" value="HAD_sf"/>
</dbReference>
<comment type="pathway">
    <text evidence="2">Amino-acid biosynthesis; L-serine biosynthesis; L-serine from 3-phospho-D-glycerate: step 3/3.</text>
</comment>
<comment type="caution">
    <text evidence="15">The sequence shown here is derived from an EMBL/GenBank/DDBJ whole genome shotgun (WGS) entry which is preliminary data.</text>
</comment>
<dbReference type="NCBIfam" id="TIGR01488">
    <property type="entry name" value="HAD-SF-IB"/>
    <property type="match status" value="1"/>
</dbReference>
<dbReference type="EC" id="3.1.3.3" evidence="4"/>
<evidence type="ECO:0000256" key="10">
    <source>
        <dbReference type="ARBA" id="ARBA00023299"/>
    </source>
</evidence>
<comment type="cofactor">
    <cofactor evidence="1">
        <name>Mg(2+)</name>
        <dbReference type="ChEBI" id="CHEBI:18420"/>
    </cofactor>
</comment>
<comment type="catalytic activity">
    <reaction evidence="12">
        <text>O-phospho-L-serine + H2O = L-serine + phosphate</text>
        <dbReference type="Rhea" id="RHEA:21208"/>
        <dbReference type="ChEBI" id="CHEBI:15377"/>
        <dbReference type="ChEBI" id="CHEBI:33384"/>
        <dbReference type="ChEBI" id="CHEBI:43474"/>
        <dbReference type="ChEBI" id="CHEBI:57524"/>
        <dbReference type="EC" id="3.1.3.3"/>
    </reaction>
</comment>
<reference evidence="15" key="1">
    <citation type="submission" date="2018-10" db="EMBL/GenBank/DDBJ databases">
        <title>Acidithiobacillus sulfuriphilus sp. nov.: an extremely acidophilic sulfur-oxidizing chemolithotroph isolated from a neutral pH environment.</title>
        <authorList>
            <person name="Falagan C."/>
            <person name="Moya-Beltran A."/>
            <person name="Quatrini R."/>
            <person name="Johnson D.B."/>
        </authorList>
    </citation>
    <scope>NUCLEOTIDE SEQUENCE [LARGE SCALE GENOMIC DNA]</scope>
    <source>
        <strain evidence="15">CJ-2</strain>
    </source>
</reference>
<keyword evidence="7" id="KW-0479">Metal-binding</keyword>
<dbReference type="Pfam" id="PF00702">
    <property type="entry name" value="Hydrolase"/>
    <property type="match status" value="1"/>
</dbReference>
<evidence type="ECO:0000256" key="5">
    <source>
        <dbReference type="ARBA" id="ARBA00015196"/>
    </source>
</evidence>
<dbReference type="OrthoDB" id="9792539at2"/>
<evidence type="ECO:0000256" key="8">
    <source>
        <dbReference type="ARBA" id="ARBA00022801"/>
    </source>
</evidence>
<dbReference type="InterPro" id="IPR036412">
    <property type="entry name" value="HAD-like_sf"/>
</dbReference>
<proteinExistence type="inferred from homology"/>
<keyword evidence="6" id="KW-0028">Amino-acid biosynthesis</keyword>
<keyword evidence="9" id="KW-0460">Magnesium</keyword>
<feature type="active site" description="Nucleophile" evidence="14">
    <location>
        <position position="166"/>
    </location>
</feature>
<dbReference type="PANTHER" id="PTHR43344">
    <property type="entry name" value="PHOSPHOSERINE PHOSPHATASE"/>
    <property type="match status" value="1"/>
</dbReference>
<dbReference type="SFLD" id="SFLDS00003">
    <property type="entry name" value="Haloacid_Dehalogenase"/>
    <property type="match status" value="1"/>
</dbReference>
<dbReference type="GO" id="GO:0036424">
    <property type="term" value="F:L-phosphoserine phosphatase activity"/>
    <property type="evidence" value="ECO:0007669"/>
    <property type="project" value="InterPro"/>
</dbReference>